<feature type="transmembrane region" description="Helical" evidence="6">
    <location>
        <begin position="51"/>
        <end position="73"/>
    </location>
</feature>
<dbReference type="GO" id="GO:0043190">
    <property type="term" value="C:ATP-binding cassette (ABC) transporter complex"/>
    <property type="evidence" value="ECO:0007669"/>
    <property type="project" value="InterPro"/>
</dbReference>
<sequence>MGGGHRHGPGGALYLHGHSWVHRVPAHVKVVTLLLFVLVVVATPGTLRWTFLGYAFLLAIVARIAEVSLATILRRMSVEIPFLLFAVLMPFISTGPRVEVLWFSLSVRGLEAAFVILVKASLGVIASIILAATTSSHDLLLGLQRLRMPELIVQIASFMIRYAEVISGEMSRMSIARQSRCFEARGPRQWRVLGQSAGALFIRSYERGERVHLAMLSRGFQGRMPLVSNTAALPAQWWLALTLPLAAALVLLISWRAAR</sequence>
<dbReference type="CDD" id="cd16914">
    <property type="entry name" value="EcfT"/>
    <property type="match status" value="1"/>
</dbReference>
<evidence type="ECO:0000256" key="3">
    <source>
        <dbReference type="ARBA" id="ARBA00022692"/>
    </source>
</evidence>
<dbReference type="InterPro" id="IPR012809">
    <property type="entry name" value="ECF_CbiQ"/>
</dbReference>
<name>A0A6J7QPR4_9ZZZZ</name>
<evidence type="ECO:0000256" key="6">
    <source>
        <dbReference type="SAM" id="Phobius"/>
    </source>
</evidence>
<evidence type="ECO:0000313" key="8">
    <source>
        <dbReference type="EMBL" id="CAB5018906.1"/>
    </source>
</evidence>
<reference evidence="8" key="1">
    <citation type="submission" date="2020-05" db="EMBL/GenBank/DDBJ databases">
        <authorList>
            <person name="Chiriac C."/>
            <person name="Salcher M."/>
            <person name="Ghai R."/>
            <person name="Kavagutti S V."/>
        </authorList>
    </citation>
    <scope>NUCLEOTIDE SEQUENCE</scope>
</reference>
<keyword evidence="4 6" id="KW-1133">Transmembrane helix</keyword>
<proteinExistence type="predicted"/>
<dbReference type="EMBL" id="CAFBND010000093">
    <property type="protein sequence ID" value="CAB4953427.1"/>
    <property type="molecule type" value="Genomic_DNA"/>
</dbReference>
<dbReference type="GO" id="GO:0006824">
    <property type="term" value="P:cobalt ion transport"/>
    <property type="evidence" value="ECO:0007669"/>
    <property type="project" value="InterPro"/>
</dbReference>
<feature type="transmembrane region" description="Helical" evidence="6">
    <location>
        <begin position="110"/>
        <end position="134"/>
    </location>
</feature>
<feature type="transmembrane region" description="Helical" evidence="6">
    <location>
        <begin position="80"/>
        <end position="98"/>
    </location>
</feature>
<evidence type="ECO:0000313" key="7">
    <source>
        <dbReference type="EMBL" id="CAB4953427.1"/>
    </source>
</evidence>
<dbReference type="PANTHER" id="PTHR34857:SF2">
    <property type="entry name" value="SLL0384 PROTEIN"/>
    <property type="match status" value="1"/>
</dbReference>
<feature type="transmembrane region" description="Helical" evidence="6">
    <location>
        <begin position="235"/>
        <end position="255"/>
    </location>
</feature>
<protein>
    <submittedName>
        <fullName evidence="8">Unannotated protein</fullName>
    </submittedName>
</protein>
<keyword evidence="3 6" id="KW-0812">Transmembrane</keyword>
<organism evidence="8">
    <name type="scientific">freshwater metagenome</name>
    <dbReference type="NCBI Taxonomy" id="449393"/>
    <lineage>
        <taxon>unclassified sequences</taxon>
        <taxon>metagenomes</taxon>
        <taxon>ecological metagenomes</taxon>
    </lineage>
</organism>
<dbReference type="PANTHER" id="PTHR34857">
    <property type="entry name" value="SLL0384 PROTEIN"/>
    <property type="match status" value="1"/>
</dbReference>
<evidence type="ECO:0000256" key="4">
    <source>
        <dbReference type="ARBA" id="ARBA00022989"/>
    </source>
</evidence>
<dbReference type="AlphaFoldDB" id="A0A6J7QPR4"/>
<dbReference type="InterPro" id="IPR051611">
    <property type="entry name" value="ECF_transporter_component"/>
</dbReference>
<comment type="subcellular location">
    <subcellularLocation>
        <location evidence="1">Cell membrane</location>
        <topology evidence="1">Multi-pass membrane protein</topology>
    </subcellularLocation>
</comment>
<dbReference type="EMBL" id="CAFBPU010000002">
    <property type="protein sequence ID" value="CAB5018906.1"/>
    <property type="molecule type" value="Genomic_DNA"/>
</dbReference>
<accession>A0A6J7QPR4</accession>
<evidence type="ECO:0000256" key="5">
    <source>
        <dbReference type="ARBA" id="ARBA00023136"/>
    </source>
</evidence>
<dbReference type="NCBIfam" id="TIGR02454">
    <property type="entry name" value="ECF_T_CbiQ"/>
    <property type="match status" value="1"/>
</dbReference>
<keyword evidence="5 6" id="KW-0472">Membrane</keyword>
<gene>
    <name evidence="7" type="ORF">UFOPK3752_01809</name>
    <name evidence="8" type="ORF">UFOPK4150_00120</name>
</gene>
<feature type="transmembrane region" description="Helical" evidence="6">
    <location>
        <begin position="26"/>
        <end position="45"/>
    </location>
</feature>
<dbReference type="InterPro" id="IPR003339">
    <property type="entry name" value="ABC/ECF_trnsptr_transmembrane"/>
</dbReference>
<dbReference type="Pfam" id="PF02361">
    <property type="entry name" value="CbiQ"/>
    <property type="match status" value="1"/>
</dbReference>
<keyword evidence="2" id="KW-1003">Cell membrane</keyword>
<evidence type="ECO:0000256" key="1">
    <source>
        <dbReference type="ARBA" id="ARBA00004651"/>
    </source>
</evidence>
<evidence type="ECO:0000256" key="2">
    <source>
        <dbReference type="ARBA" id="ARBA00022475"/>
    </source>
</evidence>